<evidence type="ECO:0000256" key="6">
    <source>
        <dbReference type="PROSITE-ProRule" id="PRU00175"/>
    </source>
</evidence>
<name>A0ABD2MY67_9CUCU</name>
<protein>
    <recommendedName>
        <fullName evidence="8">RING-type domain-containing protein</fullName>
    </recommendedName>
</protein>
<dbReference type="InterPro" id="IPR017907">
    <property type="entry name" value="Znf_RING_CS"/>
</dbReference>
<dbReference type="PANTHER" id="PTHR10825">
    <property type="entry name" value="RING FINGER DOMAIN-CONTAINING, POLYCOMB GROUP COMPONENT"/>
    <property type="match status" value="1"/>
</dbReference>
<evidence type="ECO:0000256" key="7">
    <source>
        <dbReference type="SAM" id="MobiDB-lite"/>
    </source>
</evidence>
<evidence type="ECO:0000256" key="5">
    <source>
        <dbReference type="ARBA" id="ARBA00023242"/>
    </source>
</evidence>
<feature type="region of interest" description="Disordered" evidence="7">
    <location>
        <begin position="205"/>
        <end position="235"/>
    </location>
</feature>
<feature type="region of interest" description="Disordered" evidence="7">
    <location>
        <begin position="423"/>
        <end position="466"/>
    </location>
</feature>
<evidence type="ECO:0000259" key="8">
    <source>
        <dbReference type="PROSITE" id="PS50089"/>
    </source>
</evidence>
<dbReference type="InterPro" id="IPR001841">
    <property type="entry name" value="Znf_RING"/>
</dbReference>
<dbReference type="EMBL" id="JABFTP020000042">
    <property type="protein sequence ID" value="KAL3271032.1"/>
    <property type="molecule type" value="Genomic_DNA"/>
</dbReference>
<evidence type="ECO:0000256" key="3">
    <source>
        <dbReference type="ARBA" id="ARBA00022771"/>
    </source>
</evidence>
<feature type="domain" description="RING-type" evidence="8">
    <location>
        <begin position="25"/>
        <end position="65"/>
    </location>
</feature>
<sequence length="1003" mass="114380">MSCKMGKMEEKRKILVKDLNTSLTCLLCEGYLIDATVLADCLHVFCRGCIIKYFDNCRTACPNCNMLYKKKNQICFRPDPLIQSLVYKIVPGLYSKEMQTREDFYRSTGVRASSSCSDDSVIDKERDNLKDQEAWVTSNVGDKAEFFSADDMISLSIEYYQAHLDTRSTKDKVKTVISDKVVEINSESRESSNLKIDSCEVSEHLKRDKDESKENGEETGDKCRDESKEHNKDDDKRYLKCPAAVSMQLLQRFLRMKFGLTADHRVDIIYRGEVLPNFFTLMDVAYTFKWNRAKPMRFFYRIFTPMKVKPIKIINTSSTSGSKLQIVQIDERTKTEKVEKQPEQKPEKIEPPKFESPRDLTEGTEDHKERLMANLQLKKKHQNKTHEKEKEVEKEPVCVYEYVEPDKEEIKRFAEKRDREWALQKKLDEKNNSDHYFSKKKKKSKHSKNESVHKKRKLHAEITSNEEEDLKLKVKLTSHNSHKHKHHKNSQNHLLSAKEALKKEKLLEMRQVRHKPVNSEDKTVQTIPTSNINVTKQPVDDKISEKSKIKERDNEKKEETENKSVRFVDTGTSTMNVKSVEKKEETKSTSLNQIVTTKDNKKSIVLNLNKPGVKEWSSINRMASVKAERVDPEKHKMFKSFPTSIERDLEKMKQANVEIRSKLNNVLQTGRSLTPLEKKINSIQQQCTIEAKKAGTPPPPKVEKVNDVKPQVLSPYPPGFTVSKIEAGVKRKAENDGQMPDKRPSLEITLIPSQGQSVMNRSSAEKIAAQKRPLPSTIPLDKIKKSINLKSGISIIPKLPDVCDNIGALDLSNKSPENSPKPTHSVTKTLNGMNMVITNLRNHAQKPSVTNEKTTHQLSNLQMLSKVASEHPILNKLPQQVKTSRANIPHLQTLSTTLQNSPASSNSLATSTAALKPNLPKMPKLTEISKTQFKAMGVAQIRTPRPNQNQNIRNIPNPSLLVKQQNQNRLNSISANVEKETINVANSVSAKVNNIVEKKEIPV</sequence>
<proteinExistence type="predicted"/>
<feature type="compositionally biased region" description="Basic and acidic residues" evidence="7">
    <location>
        <begin position="509"/>
        <end position="523"/>
    </location>
</feature>
<dbReference type="GO" id="GO:0031519">
    <property type="term" value="C:PcG protein complex"/>
    <property type="evidence" value="ECO:0007669"/>
    <property type="project" value="UniProtKB-ARBA"/>
</dbReference>
<feature type="region of interest" description="Disordered" evidence="7">
    <location>
        <begin position="333"/>
        <end position="364"/>
    </location>
</feature>
<dbReference type="Gene3D" id="3.10.20.90">
    <property type="entry name" value="Phosphatidylinositol 3-kinase Catalytic Subunit, Chain A, domain 1"/>
    <property type="match status" value="1"/>
</dbReference>
<dbReference type="Gene3D" id="3.30.40.10">
    <property type="entry name" value="Zinc/RING finger domain, C3HC4 (zinc finger)"/>
    <property type="match status" value="1"/>
</dbReference>
<keyword evidence="3 6" id="KW-0863">Zinc-finger</keyword>
<reference evidence="9 10" key="1">
    <citation type="journal article" date="2021" name="BMC Biol.">
        <title>Horizontally acquired antibacterial genes associated with adaptive radiation of ladybird beetles.</title>
        <authorList>
            <person name="Li H.S."/>
            <person name="Tang X.F."/>
            <person name="Huang Y.H."/>
            <person name="Xu Z.Y."/>
            <person name="Chen M.L."/>
            <person name="Du X.Y."/>
            <person name="Qiu B.Y."/>
            <person name="Chen P.T."/>
            <person name="Zhang W."/>
            <person name="Slipinski A."/>
            <person name="Escalona H.E."/>
            <person name="Waterhouse R.M."/>
            <person name="Zwick A."/>
            <person name="Pang H."/>
        </authorList>
    </citation>
    <scope>NUCLEOTIDE SEQUENCE [LARGE SCALE GENOMIC DNA]</scope>
    <source>
        <strain evidence="9">SYSU2018</strain>
    </source>
</reference>
<dbReference type="FunFam" id="3.30.40.10:FF:000033">
    <property type="entry name" value="Polycomb group RING finger protein 3"/>
    <property type="match status" value="1"/>
</dbReference>
<comment type="caution">
    <text evidence="9">The sequence shown here is derived from an EMBL/GenBank/DDBJ whole genome shotgun (WGS) entry which is preliminary data.</text>
</comment>
<gene>
    <name evidence="9" type="ORF">HHI36_021532</name>
</gene>
<evidence type="ECO:0000256" key="4">
    <source>
        <dbReference type="ARBA" id="ARBA00022833"/>
    </source>
</evidence>
<dbReference type="Pfam" id="PF16207">
    <property type="entry name" value="RAWUL"/>
    <property type="match status" value="1"/>
</dbReference>
<dbReference type="AlphaFoldDB" id="A0ABD2MY67"/>
<dbReference type="InterPro" id="IPR032443">
    <property type="entry name" value="RAWUL"/>
</dbReference>
<organism evidence="9 10">
    <name type="scientific">Cryptolaemus montrouzieri</name>
    <dbReference type="NCBI Taxonomy" id="559131"/>
    <lineage>
        <taxon>Eukaryota</taxon>
        <taxon>Metazoa</taxon>
        <taxon>Ecdysozoa</taxon>
        <taxon>Arthropoda</taxon>
        <taxon>Hexapoda</taxon>
        <taxon>Insecta</taxon>
        <taxon>Pterygota</taxon>
        <taxon>Neoptera</taxon>
        <taxon>Endopterygota</taxon>
        <taxon>Coleoptera</taxon>
        <taxon>Polyphaga</taxon>
        <taxon>Cucujiformia</taxon>
        <taxon>Coccinelloidea</taxon>
        <taxon>Coccinellidae</taxon>
        <taxon>Scymninae</taxon>
        <taxon>Scymnini</taxon>
        <taxon>Cryptolaemus</taxon>
    </lineage>
</organism>
<feature type="compositionally biased region" description="Basic and acidic residues" evidence="7">
    <location>
        <begin position="423"/>
        <end position="437"/>
    </location>
</feature>
<dbReference type="PANTHER" id="PTHR10825:SF72">
    <property type="entry name" value="UBIQUITIN-LIKE DOMAIN-CONTAINING PROTEIN"/>
    <property type="match status" value="1"/>
</dbReference>
<dbReference type="Proteomes" id="UP001516400">
    <property type="component" value="Unassembled WGS sequence"/>
</dbReference>
<comment type="subcellular location">
    <subcellularLocation>
        <location evidence="1">Nucleus</location>
    </subcellularLocation>
</comment>
<evidence type="ECO:0000313" key="9">
    <source>
        <dbReference type="EMBL" id="KAL3271032.1"/>
    </source>
</evidence>
<keyword evidence="10" id="KW-1185">Reference proteome</keyword>
<dbReference type="SMART" id="SM00184">
    <property type="entry name" value="RING"/>
    <property type="match status" value="1"/>
</dbReference>
<dbReference type="CDD" id="cd17082">
    <property type="entry name" value="RAWUL_PCGF2_like"/>
    <property type="match status" value="1"/>
</dbReference>
<feature type="compositionally biased region" description="Basic and acidic residues" evidence="7">
    <location>
        <begin position="538"/>
        <end position="566"/>
    </location>
</feature>
<dbReference type="InterPro" id="IPR013083">
    <property type="entry name" value="Znf_RING/FYVE/PHD"/>
</dbReference>
<dbReference type="GO" id="GO:0008270">
    <property type="term" value="F:zinc ion binding"/>
    <property type="evidence" value="ECO:0007669"/>
    <property type="project" value="UniProtKB-KW"/>
</dbReference>
<keyword evidence="5" id="KW-0539">Nucleus</keyword>
<dbReference type="PROSITE" id="PS00518">
    <property type="entry name" value="ZF_RING_1"/>
    <property type="match status" value="1"/>
</dbReference>
<feature type="compositionally biased region" description="Polar residues" evidence="7">
    <location>
        <begin position="524"/>
        <end position="536"/>
    </location>
</feature>
<feature type="region of interest" description="Disordered" evidence="7">
    <location>
        <begin position="509"/>
        <end position="591"/>
    </location>
</feature>
<evidence type="ECO:0000256" key="2">
    <source>
        <dbReference type="ARBA" id="ARBA00022723"/>
    </source>
</evidence>
<evidence type="ECO:0000313" key="10">
    <source>
        <dbReference type="Proteomes" id="UP001516400"/>
    </source>
</evidence>
<dbReference type="InterPro" id="IPR018957">
    <property type="entry name" value="Znf_C3HC4_RING-type"/>
</dbReference>
<dbReference type="PROSITE" id="PS50089">
    <property type="entry name" value="ZF_RING_2"/>
    <property type="match status" value="1"/>
</dbReference>
<evidence type="ECO:0000256" key="1">
    <source>
        <dbReference type="ARBA" id="ARBA00004123"/>
    </source>
</evidence>
<accession>A0ABD2MY67</accession>
<keyword evidence="2" id="KW-0479">Metal-binding</keyword>
<keyword evidence="4" id="KW-0862">Zinc</keyword>
<dbReference type="SUPFAM" id="SSF57850">
    <property type="entry name" value="RING/U-box"/>
    <property type="match status" value="1"/>
</dbReference>
<dbReference type="Pfam" id="PF00097">
    <property type="entry name" value="zf-C3HC4"/>
    <property type="match status" value="1"/>
</dbReference>